<dbReference type="PANTHER" id="PTHR21250">
    <property type="entry name" value="PRE-RRNA-PROCESSING PROTEIN TSR2 HOMOLOG"/>
    <property type="match status" value="1"/>
</dbReference>
<dbReference type="OMA" id="QSNWGGP"/>
<keyword evidence="2" id="KW-0698">rRNA processing</keyword>
<keyword evidence="5" id="KW-1185">Reference proteome</keyword>
<evidence type="ECO:0000313" key="4">
    <source>
        <dbReference type="EMBL" id="SCV99403.1"/>
    </source>
</evidence>
<reference evidence="4 5" key="1">
    <citation type="submission" date="2016-03" db="EMBL/GenBank/DDBJ databases">
        <authorList>
            <person name="Devillers H."/>
        </authorList>
    </citation>
    <scope>NUCLEOTIDE SEQUENCE [LARGE SCALE GENOMIC DNA]</scope>
    <source>
        <strain evidence="4">CBS 6772</strain>
    </source>
</reference>
<dbReference type="GO" id="GO:0006364">
    <property type="term" value="P:rRNA processing"/>
    <property type="evidence" value="ECO:0007669"/>
    <property type="project" value="UniProtKB-KW"/>
</dbReference>
<comment type="similarity">
    <text evidence="1">Belongs to the TSR2 family.</text>
</comment>
<dbReference type="STRING" id="4955.A0A1G4M6K3"/>
<dbReference type="InterPro" id="IPR019398">
    <property type="entry name" value="Pre-rRNA_process_TSR2"/>
</dbReference>
<feature type="region of interest" description="Disordered" evidence="3">
    <location>
        <begin position="174"/>
        <end position="205"/>
    </location>
</feature>
<dbReference type="OrthoDB" id="263560at2759"/>
<organism evidence="4 5">
    <name type="scientific">Lachancea fermentati</name>
    <name type="common">Zygosaccharomyces fermentati</name>
    <dbReference type="NCBI Taxonomy" id="4955"/>
    <lineage>
        <taxon>Eukaryota</taxon>
        <taxon>Fungi</taxon>
        <taxon>Dikarya</taxon>
        <taxon>Ascomycota</taxon>
        <taxon>Saccharomycotina</taxon>
        <taxon>Saccharomycetes</taxon>
        <taxon>Saccharomycetales</taxon>
        <taxon>Saccharomycetaceae</taxon>
        <taxon>Lachancea</taxon>
    </lineage>
</organism>
<evidence type="ECO:0000256" key="1">
    <source>
        <dbReference type="ARBA" id="ARBA00006524"/>
    </source>
</evidence>
<gene>
    <name evidence="4" type="ORF">LAFE_0A02410G</name>
</gene>
<dbReference type="AlphaFoldDB" id="A0A1G4M6K3"/>
<name>A0A1G4M6K3_LACFM</name>
<sequence>MNSSYDVADYVEAPKDVSSLEFKDEKQQARFELGVSMMVYKWDALDIAVANSWGGPDSAEKRDWITGVIVDLFKTGKIVDVGLIEETLLYAMVDEFDTNVEDDSALPIAAGIVRLYRECDALNYSNVERLYVEWQEKQARKTDARIVEVKEDPMNPDVSDSEDDEQEEVPMLAEDVEMDIDEPNKPETIIDEDGFELVTKKGRRR</sequence>
<evidence type="ECO:0000256" key="3">
    <source>
        <dbReference type="SAM" id="MobiDB-lite"/>
    </source>
</evidence>
<evidence type="ECO:0000313" key="5">
    <source>
        <dbReference type="Proteomes" id="UP000190831"/>
    </source>
</evidence>
<proteinExistence type="inferred from homology"/>
<evidence type="ECO:0000256" key="2">
    <source>
        <dbReference type="ARBA" id="ARBA00022552"/>
    </source>
</evidence>
<dbReference type="EMBL" id="LT598487">
    <property type="protein sequence ID" value="SCV99403.1"/>
    <property type="molecule type" value="Genomic_DNA"/>
</dbReference>
<protein>
    <submittedName>
        <fullName evidence="4">LAFE_0A02410g1_1</fullName>
    </submittedName>
</protein>
<dbReference type="Pfam" id="PF10273">
    <property type="entry name" value="WGG"/>
    <property type="match status" value="1"/>
</dbReference>
<dbReference type="Proteomes" id="UP000190831">
    <property type="component" value="Chromosome A"/>
</dbReference>
<accession>A0A1G4M6K3</accession>